<gene>
    <name evidence="5" type="ORF">OC680_01730</name>
</gene>
<accession>A0ABT9DDT7</accession>
<dbReference type="Gene3D" id="3.90.580.10">
    <property type="entry name" value="Zinc finger, CHC2-type domain"/>
    <property type="match status" value="1"/>
</dbReference>
<feature type="non-terminal residue" evidence="5">
    <location>
        <position position="101"/>
    </location>
</feature>
<keyword evidence="2" id="KW-0863">Zinc-finger</keyword>
<evidence type="ECO:0000256" key="1">
    <source>
        <dbReference type="ARBA" id="ARBA00022723"/>
    </source>
</evidence>
<protein>
    <submittedName>
        <fullName evidence="5">CHC2 zinc finger domain-containing protein</fullName>
    </submittedName>
</protein>
<keyword evidence="3" id="KW-0862">Zinc</keyword>
<sequence length="101" mass="11454">MINSKTKLSPIIKNINEKIPIYELVTNSGINLKKQGKNFMGLCPFHSEKNPSFSVSLEKNIAFCMSCHKGGGPVNFWRQLKNISIEKTIEELCQKFNLNLP</sequence>
<keyword evidence="1" id="KW-0479">Metal-binding</keyword>
<feature type="domain" description="Zinc finger CHC2-type" evidence="4">
    <location>
        <begin position="39"/>
        <end position="93"/>
    </location>
</feature>
<dbReference type="Pfam" id="PF01807">
    <property type="entry name" value="Zn_ribbon_DnaG"/>
    <property type="match status" value="1"/>
</dbReference>
<dbReference type="InterPro" id="IPR002694">
    <property type="entry name" value="Znf_CHC2"/>
</dbReference>
<organism evidence="5 6">
    <name type="scientific">Candidatus Phytoplasma melaleucae</name>
    <dbReference type="NCBI Taxonomy" id="2982630"/>
    <lineage>
        <taxon>Bacteria</taxon>
        <taxon>Bacillati</taxon>
        <taxon>Mycoplasmatota</taxon>
        <taxon>Mollicutes</taxon>
        <taxon>Acholeplasmatales</taxon>
        <taxon>Acholeplasmataceae</taxon>
        <taxon>Candidatus Phytoplasma</taxon>
    </lineage>
</organism>
<dbReference type="Proteomes" id="UP001172036">
    <property type="component" value="Unassembled WGS sequence"/>
</dbReference>
<dbReference type="PANTHER" id="PTHR30313:SF2">
    <property type="entry name" value="DNA PRIMASE"/>
    <property type="match status" value="1"/>
</dbReference>
<proteinExistence type="predicted"/>
<comment type="caution">
    <text evidence="5">The sequence shown here is derived from an EMBL/GenBank/DDBJ whole genome shotgun (WGS) entry which is preliminary data.</text>
</comment>
<dbReference type="InterPro" id="IPR036977">
    <property type="entry name" value="DNA_primase_Znf_CHC2"/>
</dbReference>
<evidence type="ECO:0000313" key="6">
    <source>
        <dbReference type="Proteomes" id="UP001172036"/>
    </source>
</evidence>
<evidence type="ECO:0000313" key="5">
    <source>
        <dbReference type="EMBL" id="MDO8168193.1"/>
    </source>
</evidence>
<dbReference type="PANTHER" id="PTHR30313">
    <property type="entry name" value="DNA PRIMASE"/>
    <property type="match status" value="1"/>
</dbReference>
<dbReference type="EMBL" id="JAOSID010000007">
    <property type="protein sequence ID" value="MDO8168193.1"/>
    <property type="molecule type" value="Genomic_DNA"/>
</dbReference>
<evidence type="ECO:0000259" key="4">
    <source>
        <dbReference type="SMART" id="SM00400"/>
    </source>
</evidence>
<reference evidence="5 6" key="1">
    <citation type="journal article" date="2023" name="Int. J. Syst. Evol. Microbiol.">
        <title>The observation of taxonomic boundaries for the 16SrII and 16SrXXV phytoplasmas using genome-based delimitation.</title>
        <authorList>
            <person name="Rodrigues Jardim B."/>
            <person name="Tran-Nguyen L.T.T."/>
            <person name="Gambley C."/>
            <person name="Al-Sadi A.M."/>
            <person name="Al-Subhi A.M."/>
            <person name="Foissac X."/>
            <person name="Salar P."/>
            <person name="Cai H."/>
            <person name="Yang J.Y."/>
            <person name="Davis R."/>
            <person name="Jones L."/>
            <person name="Rodoni B."/>
            <person name="Constable F.E."/>
        </authorList>
    </citation>
    <scope>NUCLEOTIDE SEQUENCE [LARGE SCALE GENOMIC DNA]</scope>
    <source>
        <strain evidence="5">BAWM-155c</strain>
    </source>
</reference>
<dbReference type="SMART" id="SM00400">
    <property type="entry name" value="ZnF_CHCC"/>
    <property type="match status" value="1"/>
</dbReference>
<dbReference type="InterPro" id="IPR050219">
    <property type="entry name" value="DnaG_primase"/>
</dbReference>
<dbReference type="RefSeq" id="WP_304515398.1">
    <property type="nucleotide sequence ID" value="NZ_JAOSID010000007.1"/>
</dbReference>
<dbReference type="SUPFAM" id="SSF57783">
    <property type="entry name" value="Zinc beta-ribbon"/>
    <property type="match status" value="1"/>
</dbReference>
<name>A0ABT9DDT7_9MOLU</name>
<evidence type="ECO:0000256" key="3">
    <source>
        <dbReference type="ARBA" id="ARBA00022833"/>
    </source>
</evidence>
<evidence type="ECO:0000256" key="2">
    <source>
        <dbReference type="ARBA" id="ARBA00022771"/>
    </source>
</evidence>
<keyword evidence="6" id="KW-1185">Reference proteome</keyword>